<keyword evidence="1" id="KW-0175">Coiled coil</keyword>
<feature type="transmembrane region" description="Helical" evidence="2">
    <location>
        <begin position="671"/>
        <end position="689"/>
    </location>
</feature>
<dbReference type="KEGG" id="aant:HUK68_05345"/>
<dbReference type="AlphaFoldDB" id="A0A6N1X076"/>
<feature type="transmembrane region" description="Helical" evidence="2">
    <location>
        <begin position="636"/>
        <end position="659"/>
    </location>
</feature>
<organism evidence="4 5">
    <name type="scientific">Comamonas antarctica</name>
    <dbReference type="NCBI Taxonomy" id="2743470"/>
    <lineage>
        <taxon>Bacteria</taxon>
        <taxon>Pseudomonadati</taxon>
        <taxon>Pseudomonadota</taxon>
        <taxon>Betaproteobacteria</taxon>
        <taxon>Burkholderiales</taxon>
        <taxon>Comamonadaceae</taxon>
        <taxon>Comamonas</taxon>
    </lineage>
</organism>
<keyword evidence="5" id="KW-1185">Reference proteome</keyword>
<protein>
    <submittedName>
        <fullName evidence="4">Phage tail tape measure protein</fullName>
    </submittedName>
</protein>
<feature type="coiled-coil region" evidence="1">
    <location>
        <begin position="201"/>
        <end position="231"/>
    </location>
</feature>
<evidence type="ECO:0000259" key="3">
    <source>
        <dbReference type="Pfam" id="PF10145"/>
    </source>
</evidence>
<keyword evidence="2" id="KW-1133">Transmembrane helix</keyword>
<dbReference type="NCBIfam" id="TIGR01760">
    <property type="entry name" value="tape_meas_TP901"/>
    <property type="match status" value="1"/>
</dbReference>
<feature type="coiled-coil region" evidence="1">
    <location>
        <begin position="27"/>
        <end position="74"/>
    </location>
</feature>
<evidence type="ECO:0000256" key="2">
    <source>
        <dbReference type="SAM" id="Phobius"/>
    </source>
</evidence>
<evidence type="ECO:0000256" key="1">
    <source>
        <dbReference type="SAM" id="Coils"/>
    </source>
</evidence>
<dbReference type="EMBL" id="CP054840">
    <property type="protein sequence ID" value="QKV52378.1"/>
    <property type="molecule type" value="Genomic_DNA"/>
</dbReference>
<keyword evidence="2" id="KW-0472">Membrane</keyword>
<proteinExistence type="predicted"/>
<gene>
    <name evidence="4" type="ORF">HUK68_05345</name>
</gene>
<name>A0A6N1X076_9BURK</name>
<sequence>MADARMQLVLDLREKVLEPLKRIRGGSQEAAQALKSTRDQLRDLEKVQQDVNGLRNTRIQLRGQQRDLQELQGKLGAHNAGLQDQRERHRQITASLKTARESHAQLTRSLEDGATATPEFSRQLEMARIRLLSSQSAYERSNASISKYRSQIKNTQGDIGQLTGKITAGQERLQGYERRLQDAGMGTDRLGAKSRSLKTQIDTATAAVNRQKQALATLKAQQDRVAALKEQHGKAMKHTGMMAATGVGMVAAGRTMARPVKATLGTYAEQENASTQLRASMMQADGSVSAEFAQIDALAKRLGDRLPGTTADFVNMMTVLRKEGISAQAILGGTGEAAALLGVQLEMPVVEAAAFAAKIQDATQATEGEMLGLMDMLQKNAYLGADQNYQLSGITKMAGAMSLLRKKGVDAYKDLSPLLVMMNQAGMTDGASAGNAIDKIFAAGLNGKKLQKTNAMLSGKGIKLNFADKKGKFAGIENLFKQLDKLKALGDNDILKTAVLSELFGTDAQNMQVLRNFMAKGFDGYKETTAKMDAQASLQQRVESQLGTLSNVMEAAQGGFTNVMASIGETVQGDAKGIINWIGEITSSIGAWVKEHPGITAAIVRTVAALATLTAGLGLLLVPLALFVGKVMLVRFAFGMLGVKLPGIIAALRGLTIVFMRLGLAMLTTPLGWFIIAAAAMGTAAYFIYKNWEPITQFFSSMWQTIASTIGSAWQSITATLVNAWAQLLAGATGIWQRLRGMVSGALLSIGAAIVNWSPAALLHQAFAAAMAYLGFELPARFTEFGSNILQGLANGITSRLGAVREAIGGAADSAIGWFKEKLGIHSPSRVFMAAGVNVGEGAALGIGSTSDMVRKSAAAMAAAAAVSLPAAVLAMPAVPGLPAFPALPAVSAMAPQADAIQPGQPDAFRIDRRPPLAANSSPRPAPIIQGDTITLQIHAAPGMDEQAIARMVTAELERRERAKAARAQSAFYDWNN</sequence>
<dbReference type="Pfam" id="PF10145">
    <property type="entry name" value="PhageMin_Tail"/>
    <property type="match status" value="1"/>
</dbReference>
<evidence type="ECO:0000313" key="4">
    <source>
        <dbReference type="EMBL" id="QKV52378.1"/>
    </source>
</evidence>
<feature type="transmembrane region" description="Helical" evidence="2">
    <location>
        <begin position="607"/>
        <end position="629"/>
    </location>
</feature>
<feature type="domain" description="Phage tail tape measure protein" evidence="3">
    <location>
        <begin position="298"/>
        <end position="505"/>
    </location>
</feature>
<evidence type="ECO:0000313" key="5">
    <source>
        <dbReference type="Proteomes" id="UP000509579"/>
    </source>
</evidence>
<reference evidence="4 5" key="1">
    <citation type="submission" date="2020-06" db="EMBL/GenBank/DDBJ databases">
        <title>Acidovorax antarctica sp. nov., isolated from Corinth ice sheet soil, Antarctic Fields Peninsula.</title>
        <authorList>
            <person name="Xu Q."/>
            <person name="Peng F."/>
        </authorList>
    </citation>
    <scope>NUCLEOTIDE SEQUENCE [LARGE SCALE GENOMIC DNA]</scope>
    <source>
        <strain evidence="4 5">16-35-5</strain>
    </source>
</reference>
<accession>A0A6N1X076</accession>
<dbReference type="InterPro" id="IPR010090">
    <property type="entry name" value="Phage_tape_meas"/>
</dbReference>
<dbReference type="Proteomes" id="UP000509579">
    <property type="component" value="Chromosome"/>
</dbReference>
<keyword evidence="2" id="KW-0812">Transmembrane</keyword>
<dbReference type="RefSeq" id="WP_175503259.1">
    <property type="nucleotide sequence ID" value="NZ_CP054840.1"/>
</dbReference>